<keyword evidence="2" id="KW-1185">Reference proteome</keyword>
<name>F2L4A5_THEU7</name>
<dbReference type="eggNOG" id="arCOG04017">
    <property type="taxonomic scope" value="Archaea"/>
</dbReference>
<dbReference type="HOGENOM" id="CLU_2730622_0_0_2"/>
<organism evidence="1 2">
    <name type="scientific">Thermoproteus uzoniensis (strain 768-20)</name>
    <dbReference type="NCBI Taxonomy" id="999630"/>
    <lineage>
        <taxon>Archaea</taxon>
        <taxon>Thermoproteota</taxon>
        <taxon>Thermoprotei</taxon>
        <taxon>Thermoproteales</taxon>
        <taxon>Thermoproteaceae</taxon>
        <taxon>Thermoproteus</taxon>
    </lineage>
</organism>
<evidence type="ECO:0000313" key="1">
    <source>
        <dbReference type="EMBL" id="AEA13337.1"/>
    </source>
</evidence>
<reference evidence="1 2" key="1">
    <citation type="journal article" date="2011" name="J. Bacteriol.">
        <title>Complete genome sequence of the thermoacidophilic crenarchaeon Thermoproteus uzoniensis 768-20.</title>
        <authorList>
            <person name="Mardanov A.V."/>
            <person name="Gumerov V.M."/>
            <person name="Beletsky A.V."/>
            <person name="Prokofeva M.I."/>
            <person name="Bonch-Osmolovskaya E.A."/>
            <person name="Ravin N.V."/>
            <person name="Skryabin K.G."/>
        </authorList>
    </citation>
    <scope>NUCLEOTIDE SEQUENCE [LARGE SCALE GENOMIC DNA]</scope>
    <source>
        <strain evidence="1 2">768-20</strain>
    </source>
</reference>
<protein>
    <submittedName>
        <fullName evidence="1">Uncharacterized protein</fullName>
    </submittedName>
</protein>
<accession>F2L4A5</accession>
<proteinExistence type="predicted"/>
<dbReference type="EMBL" id="CP002590">
    <property type="protein sequence ID" value="AEA13337.1"/>
    <property type="molecule type" value="Genomic_DNA"/>
</dbReference>
<reference key="2">
    <citation type="submission" date="2011-03" db="EMBL/GenBank/DDBJ databases">
        <title>Complete genome sequence of the thermoacidophilic crenarchaeon Thermoproteus uzoniensis 768-20.</title>
        <authorList>
            <person name="Mardanov A.V."/>
            <person name="Gumerov V.M."/>
            <person name="Beletsky A.V."/>
            <person name="Prokofeva M.I."/>
            <person name="Bonch-Osmolovskaya E.A."/>
            <person name="Ravin N.V."/>
            <person name="Skryabin K.G."/>
        </authorList>
    </citation>
    <scope>NUCLEOTIDE SEQUENCE</scope>
    <source>
        <strain>768-20</strain>
    </source>
</reference>
<sequence>MLRIREASVDIKAEGRRRTANVLVNPHIDEVLISDYLAGELGIVILDPRRGLWKFADEDLARESVEPQRWR</sequence>
<dbReference type="Proteomes" id="UP000008138">
    <property type="component" value="Chromosome"/>
</dbReference>
<dbReference type="AlphaFoldDB" id="F2L4A5"/>
<gene>
    <name evidence="1" type="ordered locus">TUZN_1877</name>
</gene>
<evidence type="ECO:0000313" key="2">
    <source>
        <dbReference type="Proteomes" id="UP000008138"/>
    </source>
</evidence>
<dbReference type="STRING" id="999630.TUZN_1877"/>
<dbReference type="KEGG" id="tuz:TUZN_1877"/>